<dbReference type="RefSeq" id="XP_002118488.1">
    <property type="nucleotide sequence ID" value="XM_002118452.1"/>
</dbReference>
<dbReference type="CTD" id="6759702"/>
<dbReference type="HOGENOM" id="CLU_1322427_0_0_1"/>
<dbReference type="KEGG" id="tad:TRIADDRAFT_62526"/>
<dbReference type="InterPro" id="IPR058913">
    <property type="entry name" value="Integrase_dom_put"/>
</dbReference>
<dbReference type="Pfam" id="PF24764">
    <property type="entry name" value="rva_4"/>
    <property type="match status" value="1"/>
</dbReference>
<dbReference type="PANTHER" id="PTHR46791">
    <property type="entry name" value="EXPRESSED PROTEIN"/>
    <property type="match status" value="1"/>
</dbReference>
<proteinExistence type="predicted"/>
<dbReference type="AlphaFoldDB" id="B3SE19"/>
<organism evidence="2 3">
    <name type="scientific">Trichoplax adhaerens</name>
    <name type="common">Trichoplax reptans</name>
    <dbReference type="NCBI Taxonomy" id="10228"/>
    <lineage>
        <taxon>Eukaryota</taxon>
        <taxon>Metazoa</taxon>
        <taxon>Placozoa</taxon>
        <taxon>Uniplacotomia</taxon>
        <taxon>Trichoplacea</taxon>
        <taxon>Trichoplacidae</taxon>
        <taxon>Trichoplax</taxon>
    </lineage>
</organism>
<dbReference type="eggNOG" id="ENOG502QURF">
    <property type="taxonomic scope" value="Eukaryota"/>
</dbReference>
<dbReference type="OrthoDB" id="5975453at2759"/>
<evidence type="ECO:0000259" key="1">
    <source>
        <dbReference type="Pfam" id="PF24764"/>
    </source>
</evidence>
<keyword evidence="3" id="KW-1185">Reference proteome</keyword>
<dbReference type="EMBL" id="DS985336">
    <property type="protein sequence ID" value="EDV19026.1"/>
    <property type="molecule type" value="Genomic_DNA"/>
</dbReference>
<dbReference type="PANTHER" id="PTHR46791:SF13">
    <property type="entry name" value="CLR5 DOMAIN-CONTAINING PROTEIN"/>
    <property type="match status" value="1"/>
</dbReference>
<sequence length="208" mass="24274">MVVDSKSSIECRRSSNKPEIIASLYLKCAKKYSGCLMIVRSDCGAGNNLLASIQCYFRQLGRDPFAGNNARRYGTSPANQRIESWWSFYRRHRAGWWIDLFKDMVQCSILSVNNTFHTECLHFCFESILQDELDMVKDQWNSHRIRRSRTNVVSGVPDIMYYLPHRFEAYNCMERVSAPMITEMERNVNSEDIGENTGSMHVEYFDYV</sequence>
<dbReference type="GeneID" id="6759702"/>
<dbReference type="OMA" id="IESFWCI"/>
<dbReference type="Proteomes" id="UP000009022">
    <property type="component" value="Unassembled WGS sequence"/>
</dbReference>
<reference evidence="2 3" key="1">
    <citation type="journal article" date="2008" name="Nature">
        <title>The Trichoplax genome and the nature of placozoans.</title>
        <authorList>
            <person name="Srivastava M."/>
            <person name="Begovic E."/>
            <person name="Chapman J."/>
            <person name="Putnam N.H."/>
            <person name="Hellsten U."/>
            <person name="Kawashima T."/>
            <person name="Kuo A."/>
            <person name="Mitros T."/>
            <person name="Salamov A."/>
            <person name="Carpenter M.L."/>
            <person name="Signorovitch A.Y."/>
            <person name="Moreno M.A."/>
            <person name="Kamm K."/>
            <person name="Grimwood J."/>
            <person name="Schmutz J."/>
            <person name="Shapiro H."/>
            <person name="Grigoriev I.V."/>
            <person name="Buss L.W."/>
            <person name="Schierwater B."/>
            <person name="Dellaporta S.L."/>
            <person name="Rokhsar D.S."/>
        </authorList>
    </citation>
    <scope>NUCLEOTIDE SEQUENCE [LARGE SCALE GENOMIC DNA]</scope>
    <source>
        <strain evidence="2 3">Grell-BS-1999</strain>
    </source>
</reference>
<name>B3SE19_TRIAD</name>
<evidence type="ECO:0000313" key="3">
    <source>
        <dbReference type="Proteomes" id="UP000009022"/>
    </source>
</evidence>
<gene>
    <name evidence="2" type="ORF">TRIADDRAFT_62526</name>
</gene>
<protein>
    <recommendedName>
        <fullName evidence="1">Integrase core domain-containing protein</fullName>
    </recommendedName>
</protein>
<feature type="domain" description="Integrase core" evidence="1">
    <location>
        <begin position="14"/>
        <end position="150"/>
    </location>
</feature>
<accession>B3SE19</accession>
<dbReference type="InParanoid" id="B3SE19"/>
<dbReference type="PhylomeDB" id="B3SE19"/>
<evidence type="ECO:0000313" key="2">
    <source>
        <dbReference type="EMBL" id="EDV19026.1"/>
    </source>
</evidence>